<evidence type="ECO:0000259" key="5">
    <source>
        <dbReference type="SMART" id="SM00646"/>
    </source>
</evidence>
<keyword evidence="3" id="KW-0378">Hydrolase</keyword>
<evidence type="ECO:0000256" key="3">
    <source>
        <dbReference type="ARBA" id="ARBA00022801"/>
    </source>
</evidence>
<dbReference type="Gene3D" id="3.40.630.40">
    <property type="entry name" value="Zn-dependent exopeptidases"/>
    <property type="match status" value="1"/>
</dbReference>
<protein>
    <recommendedName>
        <fullName evidence="2">N-acetylmuramoyl-L-alanine amidase</fullName>
        <ecNumber evidence="2">3.5.1.28</ecNumber>
    </recommendedName>
</protein>
<accession>A0ABT0RF34</accession>
<proteinExistence type="predicted"/>
<evidence type="ECO:0000256" key="2">
    <source>
        <dbReference type="ARBA" id="ARBA00011901"/>
    </source>
</evidence>
<name>A0ABT0RF34_9SPHN</name>
<dbReference type="PANTHER" id="PTHR30404">
    <property type="entry name" value="N-ACETYLMURAMOYL-L-ALANINE AMIDASE"/>
    <property type="match status" value="1"/>
</dbReference>
<dbReference type="InterPro" id="IPR050695">
    <property type="entry name" value="N-acetylmuramoyl_amidase_3"/>
</dbReference>
<dbReference type="SMART" id="SM00646">
    <property type="entry name" value="Ami_3"/>
    <property type="match status" value="1"/>
</dbReference>
<keyword evidence="4" id="KW-0732">Signal</keyword>
<keyword evidence="7" id="KW-1185">Reference proteome</keyword>
<dbReference type="CDD" id="cd02696">
    <property type="entry name" value="MurNAc-LAA"/>
    <property type="match status" value="1"/>
</dbReference>
<gene>
    <name evidence="6" type="ORF">LZ519_06020</name>
</gene>
<dbReference type="SUPFAM" id="SSF53187">
    <property type="entry name" value="Zn-dependent exopeptidases"/>
    <property type="match status" value="1"/>
</dbReference>
<feature type="domain" description="MurNAc-LAA" evidence="5">
    <location>
        <begin position="129"/>
        <end position="279"/>
    </location>
</feature>
<dbReference type="RefSeq" id="WP_249867805.1">
    <property type="nucleotide sequence ID" value="NZ_JAMGBC010000001.1"/>
</dbReference>
<dbReference type="EMBL" id="JAMGBC010000001">
    <property type="protein sequence ID" value="MCL6678874.1"/>
    <property type="molecule type" value="Genomic_DNA"/>
</dbReference>
<comment type="catalytic activity">
    <reaction evidence="1">
        <text>Hydrolyzes the link between N-acetylmuramoyl residues and L-amino acid residues in certain cell-wall glycopeptides.</text>
        <dbReference type="EC" id="3.5.1.28"/>
    </reaction>
</comment>
<dbReference type="Pfam" id="PF01520">
    <property type="entry name" value="Amidase_3"/>
    <property type="match status" value="1"/>
</dbReference>
<dbReference type="InterPro" id="IPR002508">
    <property type="entry name" value="MurNAc-LAA_cat"/>
</dbReference>
<organism evidence="6 7">
    <name type="scientific">Sphingomonas anseongensis</name>
    <dbReference type="NCBI Taxonomy" id="2908207"/>
    <lineage>
        <taxon>Bacteria</taxon>
        <taxon>Pseudomonadati</taxon>
        <taxon>Pseudomonadota</taxon>
        <taxon>Alphaproteobacteria</taxon>
        <taxon>Sphingomonadales</taxon>
        <taxon>Sphingomonadaceae</taxon>
        <taxon>Sphingomonas</taxon>
    </lineage>
</organism>
<feature type="signal peptide" evidence="4">
    <location>
        <begin position="1"/>
        <end position="21"/>
    </location>
</feature>
<evidence type="ECO:0000313" key="7">
    <source>
        <dbReference type="Proteomes" id="UP001165343"/>
    </source>
</evidence>
<evidence type="ECO:0000313" key="6">
    <source>
        <dbReference type="EMBL" id="MCL6678874.1"/>
    </source>
</evidence>
<dbReference type="PANTHER" id="PTHR30404:SF0">
    <property type="entry name" value="N-ACETYLMURAMOYL-L-ALANINE AMIDASE AMIC"/>
    <property type="match status" value="1"/>
</dbReference>
<dbReference type="Proteomes" id="UP001165343">
    <property type="component" value="Unassembled WGS sequence"/>
</dbReference>
<dbReference type="EC" id="3.5.1.28" evidence="2"/>
<feature type="chain" id="PRO_5046195315" description="N-acetylmuramoyl-L-alanine amidase" evidence="4">
    <location>
        <begin position="22"/>
        <end position="288"/>
    </location>
</feature>
<comment type="caution">
    <text evidence="6">The sequence shown here is derived from an EMBL/GenBank/DDBJ whole genome shotgun (WGS) entry which is preliminary data.</text>
</comment>
<evidence type="ECO:0000256" key="4">
    <source>
        <dbReference type="SAM" id="SignalP"/>
    </source>
</evidence>
<reference evidence="6" key="1">
    <citation type="submission" date="2022-05" db="EMBL/GenBank/DDBJ databases">
        <authorList>
            <person name="Jo J.-H."/>
            <person name="Im W.-T."/>
        </authorList>
    </citation>
    <scope>NUCLEOTIDE SEQUENCE</scope>
    <source>
        <strain evidence="6">RG327</strain>
    </source>
</reference>
<sequence>MQARWSSKRIIAGAGATCAGAAILLALGGAAAAGGGSDYGPNGVTVTLPSPAENVRIIEGRTPGRPLVLIDPGHGGQDPGATSVTGEVKEKQLTLQLALELRDKLASDGRVRIAMTRESDRYLTLDQRSALARRIGASLYVSLHMDSAPNPLARGASVYSLSDVASDAEAERVARSENSALARAAGSDGSIRAILSDLVLRSQMTASANLAERLVRNSSGRFELRPQPHRFANFYVLRSAGVPAVLFEAGYISNVDDEALLRTPEQRTRIVAALAHAIEADVAARSLR</sequence>
<evidence type="ECO:0000256" key="1">
    <source>
        <dbReference type="ARBA" id="ARBA00001561"/>
    </source>
</evidence>